<dbReference type="Pfam" id="PF03551">
    <property type="entry name" value="PadR"/>
    <property type="match status" value="1"/>
</dbReference>
<protein>
    <recommendedName>
        <fullName evidence="1">Transcription regulator PadR N-terminal domain-containing protein</fullName>
    </recommendedName>
</protein>
<dbReference type="InterPro" id="IPR052509">
    <property type="entry name" value="Metal_resp_DNA-bind_regulator"/>
</dbReference>
<gene>
    <name evidence="2" type="ORF">ASJ80_14220</name>
</gene>
<dbReference type="Gene3D" id="1.10.10.10">
    <property type="entry name" value="Winged helix-like DNA-binding domain superfamily/Winged helix DNA-binding domain"/>
    <property type="match status" value="1"/>
</dbReference>
<dbReference type="InterPro" id="IPR036390">
    <property type="entry name" value="WH_DNA-bd_sf"/>
</dbReference>
<dbReference type="InterPro" id="IPR005149">
    <property type="entry name" value="Tscrpt_reg_PadR_N"/>
</dbReference>
<dbReference type="EMBL" id="LMVM01000001">
    <property type="protein sequence ID" value="PAV06000.1"/>
    <property type="molecule type" value="Genomic_DNA"/>
</dbReference>
<name>A0A2A2H9Q0_METBR</name>
<dbReference type="OrthoDB" id="56053at2157"/>
<sequence length="131" mass="15580">MEEHMQIFKSLSKYERKLIKGLMRSFSNIMILWLINKKRMHGYEIMTALSNSNPYENKMPSSSKIYPVLHDLESNGLIKGSWEHQGKRKVKYYVMTDEGRNFILSFKKLSEHVKKDHANIWTEFQEYMGSV</sequence>
<dbReference type="Proteomes" id="UP000217784">
    <property type="component" value="Unassembled WGS sequence"/>
</dbReference>
<proteinExistence type="predicted"/>
<reference evidence="2 3" key="1">
    <citation type="journal article" date="2017" name="BMC Genomics">
        <title>Genomic analysis of methanogenic archaea reveals a shift towards energy conservation.</title>
        <authorList>
            <person name="Gilmore S.P."/>
            <person name="Henske J.K."/>
            <person name="Sexton J.A."/>
            <person name="Solomon K.V."/>
            <person name="Seppala S."/>
            <person name="Yoo J.I."/>
            <person name="Huyett L.M."/>
            <person name="Pressman A."/>
            <person name="Cogan J.Z."/>
            <person name="Kivenson V."/>
            <person name="Peng X."/>
            <person name="Tan Y."/>
            <person name="Valentine D.L."/>
            <person name="O'Malley M.A."/>
        </authorList>
    </citation>
    <scope>NUCLEOTIDE SEQUENCE [LARGE SCALE GENOMIC DNA]</scope>
    <source>
        <strain evidence="2 3">M.o.H.</strain>
    </source>
</reference>
<dbReference type="SUPFAM" id="SSF46785">
    <property type="entry name" value="Winged helix' DNA-binding domain"/>
    <property type="match status" value="1"/>
</dbReference>
<dbReference type="InterPro" id="IPR036388">
    <property type="entry name" value="WH-like_DNA-bd_sf"/>
</dbReference>
<evidence type="ECO:0000313" key="3">
    <source>
        <dbReference type="Proteomes" id="UP000217784"/>
    </source>
</evidence>
<organism evidence="2 3">
    <name type="scientific">Methanobacterium bryantii</name>
    <dbReference type="NCBI Taxonomy" id="2161"/>
    <lineage>
        <taxon>Archaea</taxon>
        <taxon>Methanobacteriati</taxon>
        <taxon>Methanobacteriota</taxon>
        <taxon>Methanomada group</taxon>
        <taxon>Methanobacteria</taxon>
        <taxon>Methanobacteriales</taxon>
        <taxon>Methanobacteriaceae</taxon>
        <taxon>Methanobacterium</taxon>
    </lineage>
</organism>
<dbReference type="PANTHER" id="PTHR33169">
    <property type="entry name" value="PADR-FAMILY TRANSCRIPTIONAL REGULATOR"/>
    <property type="match status" value="1"/>
</dbReference>
<keyword evidence="3" id="KW-1185">Reference proteome</keyword>
<comment type="caution">
    <text evidence="2">The sequence shown here is derived from an EMBL/GenBank/DDBJ whole genome shotgun (WGS) entry which is preliminary data.</text>
</comment>
<dbReference type="AlphaFoldDB" id="A0A2A2H9Q0"/>
<feature type="domain" description="Transcription regulator PadR N-terminal" evidence="1">
    <location>
        <begin position="31"/>
        <end position="101"/>
    </location>
</feature>
<evidence type="ECO:0000313" key="2">
    <source>
        <dbReference type="EMBL" id="PAV06000.1"/>
    </source>
</evidence>
<dbReference type="PANTHER" id="PTHR33169:SF14">
    <property type="entry name" value="TRANSCRIPTIONAL REGULATOR RV3488"/>
    <property type="match status" value="1"/>
</dbReference>
<dbReference type="RefSeq" id="WP_083240927.1">
    <property type="nucleotide sequence ID" value="NZ_LMVM01000001.1"/>
</dbReference>
<accession>A0A2A2H9Q0</accession>
<evidence type="ECO:0000259" key="1">
    <source>
        <dbReference type="Pfam" id="PF03551"/>
    </source>
</evidence>